<dbReference type="PANTHER" id="PTHR28027:SF2">
    <property type="entry name" value="TRANSCRIPTIONAL REGULATOR MIT1"/>
    <property type="match status" value="1"/>
</dbReference>
<protein>
    <submittedName>
        <fullName evidence="2">Uncharacterized protein</fullName>
    </submittedName>
</protein>
<dbReference type="GO" id="GO:0003677">
    <property type="term" value="F:DNA binding"/>
    <property type="evidence" value="ECO:0007669"/>
    <property type="project" value="TreeGrafter"/>
</dbReference>
<gene>
    <name evidence="2" type="ORF">CcCBS67573_g09977</name>
</gene>
<proteinExistence type="predicted"/>
<reference evidence="2 3" key="1">
    <citation type="journal article" date="2019" name="Sci. Rep.">
        <title>Comparative genomics of chytrid fungi reveal insights into the obligate biotrophic and pathogenic lifestyle of Synchytrium endobioticum.</title>
        <authorList>
            <person name="van de Vossenberg B.T.L.H."/>
            <person name="Warris S."/>
            <person name="Nguyen H.D.T."/>
            <person name="van Gent-Pelzer M.P.E."/>
            <person name="Joly D.L."/>
            <person name="van de Geest H.C."/>
            <person name="Bonants P.J.M."/>
            <person name="Smith D.S."/>
            <person name="Levesque C.A."/>
            <person name="van der Lee T.A.J."/>
        </authorList>
    </citation>
    <scope>NUCLEOTIDE SEQUENCE [LARGE SCALE GENOMIC DNA]</scope>
    <source>
        <strain evidence="2 3">CBS 675.73</strain>
    </source>
</reference>
<dbReference type="OrthoDB" id="5572844at2759"/>
<feature type="compositionally biased region" description="Low complexity" evidence="1">
    <location>
        <begin position="329"/>
        <end position="347"/>
    </location>
</feature>
<name>A0A507DL73_9FUNG</name>
<dbReference type="Proteomes" id="UP000320333">
    <property type="component" value="Unassembled WGS sequence"/>
</dbReference>
<comment type="caution">
    <text evidence="2">The sequence shown here is derived from an EMBL/GenBank/DDBJ whole genome shotgun (WGS) entry which is preliminary data.</text>
</comment>
<organism evidence="2 3">
    <name type="scientific">Chytriomyces confervae</name>
    <dbReference type="NCBI Taxonomy" id="246404"/>
    <lineage>
        <taxon>Eukaryota</taxon>
        <taxon>Fungi</taxon>
        <taxon>Fungi incertae sedis</taxon>
        <taxon>Chytridiomycota</taxon>
        <taxon>Chytridiomycota incertae sedis</taxon>
        <taxon>Chytridiomycetes</taxon>
        <taxon>Chytridiales</taxon>
        <taxon>Chytriomycetaceae</taxon>
        <taxon>Chytriomyces</taxon>
    </lineage>
</organism>
<keyword evidence="3" id="KW-1185">Reference proteome</keyword>
<evidence type="ECO:0000256" key="1">
    <source>
        <dbReference type="SAM" id="MobiDB-lite"/>
    </source>
</evidence>
<dbReference type="Pfam" id="PF09729">
    <property type="entry name" value="Gti1_Pac2"/>
    <property type="match status" value="1"/>
</dbReference>
<evidence type="ECO:0000313" key="3">
    <source>
        <dbReference type="Proteomes" id="UP000320333"/>
    </source>
</evidence>
<dbReference type="AlphaFoldDB" id="A0A507DL73"/>
<accession>A0A507DL73</accession>
<dbReference type="InterPro" id="IPR018608">
    <property type="entry name" value="Gti1/Pac2"/>
</dbReference>
<dbReference type="PANTHER" id="PTHR28027">
    <property type="entry name" value="TRANSCRIPTIONAL REGULATOR MIT1"/>
    <property type="match status" value="1"/>
</dbReference>
<evidence type="ECO:0000313" key="2">
    <source>
        <dbReference type="EMBL" id="TPX51947.1"/>
    </source>
</evidence>
<feature type="region of interest" description="Disordered" evidence="1">
    <location>
        <begin position="329"/>
        <end position="383"/>
    </location>
</feature>
<sequence length="389" mass="42062">MSYRPISPPAVFELQCLSQPHSQAQSFSRQQSKPFELLYTHSLPSPARIPSPDSCPSSSPTLPPLYFRNPCESQNVKITCQQNQQIPSSPISHAATTAAAAHAYKQLSALAAVSLAQGPVISSSAVVLPMVDKRSFETFYGFIKERNDAVALVEACVAGVLKPLKMVPADAKLRSGSVLVFAESSGITRWRDGENWSPSRIHGSFLLYREVQPKTMDKVPFLAQYQKSRFGTTSFRPKTQPVQHGFAKRTVSIVGSDGNRYRVISYFFPKDVTHLCGEDDESGLAESESAAGFRDRRCAIKGVNLKTPSEDVELARFSSSSLCASPASASAASSPASSVVLPSSPSVQRSRKRTYEAEALPSSKSARVDHSSTSTPASPPPCSIQFLIS</sequence>
<dbReference type="EMBL" id="QEAP01001096">
    <property type="protein sequence ID" value="TPX51947.1"/>
    <property type="molecule type" value="Genomic_DNA"/>
</dbReference>